<proteinExistence type="predicted"/>
<comment type="caution">
    <text evidence="3">The sequence shown here is derived from an EMBL/GenBank/DDBJ whole genome shotgun (WGS) entry which is preliminary data.</text>
</comment>
<organism evidence="3 4">
    <name type="scientific">Clathrus columnatus</name>
    <dbReference type="NCBI Taxonomy" id="1419009"/>
    <lineage>
        <taxon>Eukaryota</taxon>
        <taxon>Fungi</taxon>
        <taxon>Dikarya</taxon>
        <taxon>Basidiomycota</taxon>
        <taxon>Agaricomycotina</taxon>
        <taxon>Agaricomycetes</taxon>
        <taxon>Phallomycetidae</taxon>
        <taxon>Phallales</taxon>
        <taxon>Clathraceae</taxon>
        <taxon>Clathrus</taxon>
    </lineage>
</organism>
<name>A0AAV4ZXG8_9AGAM</name>
<reference evidence="3" key="1">
    <citation type="submission" date="2021-10" db="EMBL/GenBank/DDBJ databases">
        <title>De novo Genome Assembly of Clathrus columnatus (Basidiomycota, Fungi) Using Illumina and Nanopore Sequence Data.</title>
        <authorList>
            <person name="Ogiso-Tanaka E."/>
            <person name="Itagaki H."/>
            <person name="Hosoya T."/>
            <person name="Hosaka K."/>
        </authorList>
    </citation>
    <scope>NUCLEOTIDE SEQUENCE</scope>
    <source>
        <strain evidence="3">MO-923</strain>
    </source>
</reference>
<evidence type="ECO:0000313" key="3">
    <source>
        <dbReference type="EMBL" id="GJJ06450.1"/>
    </source>
</evidence>
<sequence>MSSEEDELFTEEEDDEYEPASGTFSVHRPLDPPNTKSWSVADLHGWWIHTSQRFLCTEFISAVMHEGFIDLEAPYQRASHVQLFLLDVVWPELKQIKLIDSIFRNYYVPPVIFAVRKDKEGNDLYVCVDGKQRLTSIFKFMDDRDPRTKKSYWFTKSNSQKSRALLPENYKKIFKHKQLTCTVEYAALKPGDERDLFQRVQLGMSLTPAERLRAISSPISDWVHKLQQKFVDTENGLQQNLRWNVARGRDFSGMAQFCFCCWQLPQFTTPTNSKLEKWLQSAPPPKPDFHKQVQKVLESYVHLSMREEYQAGFSGFKERVAPVEFLMIGILLVKMRNCPWPERAAQVSAMRTHTRSKHKDIRGNDQVMKTMWVFIDQISTKGASFEGWDSPAANAVPQKKTAAINPRKRQAEIEEDKPGPSKKPNTIPTVDESCAQPQSTFARAPRISDPTNGVKFVC</sequence>
<dbReference type="Pfam" id="PF03235">
    <property type="entry name" value="GmrSD_N"/>
    <property type="match status" value="1"/>
</dbReference>
<protein>
    <recommendedName>
        <fullName evidence="2">GmrSD restriction endonucleases N-terminal domain-containing protein</fullName>
    </recommendedName>
</protein>
<feature type="region of interest" description="Disordered" evidence="1">
    <location>
        <begin position="390"/>
        <end position="448"/>
    </location>
</feature>
<evidence type="ECO:0000256" key="1">
    <source>
        <dbReference type="SAM" id="MobiDB-lite"/>
    </source>
</evidence>
<dbReference type="PANTHER" id="PTHR39639:SF1">
    <property type="entry name" value="DUF262 DOMAIN-CONTAINING PROTEIN"/>
    <property type="match status" value="1"/>
</dbReference>
<evidence type="ECO:0000313" key="4">
    <source>
        <dbReference type="Proteomes" id="UP001050691"/>
    </source>
</evidence>
<feature type="domain" description="GmrSD restriction endonucleases N-terminal" evidence="2">
    <location>
        <begin position="88"/>
        <end position="170"/>
    </location>
</feature>
<accession>A0AAV4ZXG8</accession>
<dbReference type="AlphaFoldDB" id="A0AAV4ZXG8"/>
<feature type="compositionally biased region" description="Acidic residues" evidence="1">
    <location>
        <begin position="1"/>
        <end position="18"/>
    </location>
</feature>
<gene>
    <name evidence="3" type="ORF">Clacol_000642</name>
</gene>
<dbReference type="Proteomes" id="UP001050691">
    <property type="component" value="Unassembled WGS sequence"/>
</dbReference>
<dbReference type="EMBL" id="BPWL01000001">
    <property type="protein sequence ID" value="GJJ06450.1"/>
    <property type="molecule type" value="Genomic_DNA"/>
</dbReference>
<feature type="region of interest" description="Disordered" evidence="1">
    <location>
        <begin position="1"/>
        <end position="28"/>
    </location>
</feature>
<evidence type="ECO:0000259" key="2">
    <source>
        <dbReference type="Pfam" id="PF03235"/>
    </source>
</evidence>
<dbReference type="InterPro" id="IPR004919">
    <property type="entry name" value="GmrSD_N"/>
</dbReference>
<keyword evidence="4" id="KW-1185">Reference proteome</keyword>
<feature type="compositionally biased region" description="Basic and acidic residues" evidence="1">
    <location>
        <begin position="409"/>
        <end position="419"/>
    </location>
</feature>
<dbReference type="PANTHER" id="PTHR39639">
    <property type="entry name" value="CHROMOSOME 16, WHOLE GENOME SHOTGUN SEQUENCE"/>
    <property type="match status" value="1"/>
</dbReference>